<dbReference type="EMBL" id="JAYRBN010000116">
    <property type="protein sequence ID" value="KAL2722212.1"/>
    <property type="molecule type" value="Genomic_DNA"/>
</dbReference>
<accession>A0ABD2API1</accession>
<gene>
    <name evidence="1" type="ORF">V1477_021032</name>
</gene>
<evidence type="ECO:0000313" key="2">
    <source>
        <dbReference type="Proteomes" id="UP001607303"/>
    </source>
</evidence>
<sequence length="114" mass="12852">MGGPLNKEMKKLMQTARCSTSDYFMSISGNGVICDGIFLRKQINVFKIWELSLGEFSSISIVNTSAMSSITYQQNVQNFDKFDVALNDFLDHNVLIDGIVAIVTMDKEDMELKR</sequence>
<organism evidence="1 2">
    <name type="scientific">Vespula maculifrons</name>
    <name type="common">Eastern yellow jacket</name>
    <name type="synonym">Wasp</name>
    <dbReference type="NCBI Taxonomy" id="7453"/>
    <lineage>
        <taxon>Eukaryota</taxon>
        <taxon>Metazoa</taxon>
        <taxon>Ecdysozoa</taxon>
        <taxon>Arthropoda</taxon>
        <taxon>Hexapoda</taxon>
        <taxon>Insecta</taxon>
        <taxon>Pterygota</taxon>
        <taxon>Neoptera</taxon>
        <taxon>Endopterygota</taxon>
        <taxon>Hymenoptera</taxon>
        <taxon>Apocrita</taxon>
        <taxon>Aculeata</taxon>
        <taxon>Vespoidea</taxon>
        <taxon>Vespidae</taxon>
        <taxon>Vespinae</taxon>
        <taxon>Vespula</taxon>
    </lineage>
</organism>
<keyword evidence="2" id="KW-1185">Reference proteome</keyword>
<comment type="caution">
    <text evidence="1">The sequence shown here is derived from an EMBL/GenBank/DDBJ whole genome shotgun (WGS) entry which is preliminary data.</text>
</comment>
<protein>
    <submittedName>
        <fullName evidence="1">Uncharacterized protein</fullName>
    </submittedName>
</protein>
<evidence type="ECO:0000313" key="1">
    <source>
        <dbReference type="EMBL" id="KAL2722212.1"/>
    </source>
</evidence>
<proteinExistence type="predicted"/>
<dbReference type="AlphaFoldDB" id="A0ABD2API1"/>
<dbReference type="Proteomes" id="UP001607303">
    <property type="component" value="Unassembled WGS sequence"/>
</dbReference>
<name>A0ABD2API1_VESMC</name>
<reference evidence="1 2" key="1">
    <citation type="journal article" date="2024" name="Ann. Entomol. Soc. Am.">
        <title>Genomic analyses of the southern and eastern yellowjacket wasps (Hymenoptera: Vespidae) reveal evolutionary signatures of social life.</title>
        <authorList>
            <person name="Catto M.A."/>
            <person name="Caine P.B."/>
            <person name="Orr S.E."/>
            <person name="Hunt B.G."/>
            <person name="Goodisman M.A.D."/>
        </authorList>
    </citation>
    <scope>NUCLEOTIDE SEQUENCE [LARGE SCALE GENOMIC DNA]</scope>
    <source>
        <strain evidence="1">232</strain>
        <tissue evidence="1">Head and thorax</tissue>
    </source>
</reference>